<dbReference type="InterPro" id="IPR006137">
    <property type="entry name" value="NADH_UbQ_OxRdtase-like_20kDa"/>
</dbReference>
<dbReference type="Pfam" id="PF01058">
    <property type="entry name" value="Oxidored_q6"/>
    <property type="match status" value="1"/>
</dbReference>
<dbReference type="InterPro" id="IPR037024">
    <property type="entry name" value="NiFe_Hase_small_N_sf"/>
</dbReference>
<keyword evidence="1" id="KW-0560">Oxidoreductase</keyword>
<dbReference type="PATRIC" id="fig|1326980.8.peg.1550"/>
<gene>
    <name evidence="3" type="ORF">TQ35_10480</name>
</gene>
<dbReference type="EMBL" id="JZWS01000368">
    <property type="protein sequence ID" value="KJR77834.1"/>
    <property type="molecule type" value="Genomic_DNA"/>
</dbReference>
<dbReference type="PRINTS" id="PR00614">
    <property type="entry name" value="NIHGNASESMLL"/>
</dbReference>
<feature type="domain" description="NADH:ubiquinone oxidoreductase-like 20kDa subunit" evidence="2">
    <location>
        <begin position="23"/>
        <end position="157"/>
    </location>
</feature>
<comment type="caution">
    <text evidence="3">The sequence shown here is derived from an EMBL/GenBank/DDBJ whole genome shotgun (WGS) entry which is preliminary data.</text>
</comment>
<dbReference type="GO" id="GO:0051536">
    <property type="term" value="F:iron-sulfur cluster binding"/>
    <property type="evidence" value="ECO:0007669"/>
    <property type="project" value="InterPro"/>
</dbReference>
<dbReference type="PANTHER" id="PTHR30013">
    <property type="entry name" value="NIFE / NIFESE HYDROGENASE SMALL SUBUNIT FAMILY MEMBER"/>
    <property type="match status" value="1"/>
</dbReference>
<reference evidence="3" key="1">
    <citation type="submission" date="2015-03" db="EMBL/GenBank/DDBJ databases">
        <title>Metagenome Sequencing of an Archaeal-Dominated Microbial Community from a Hot Spring at the Los Azufres Geothermal Field, Mexico.</title>
        <authorList>
            <person name="Servin-Garciduenas L.E."/>
            <person name="Martinez-Romero E."/>
        </authorList>
    </citation>
    <scope>NUCLEOTIDE SEQUENCE [LARGE SCALE GENOMIC DNA]</scope>
    <source>
        <strain evidence="3">AZ1-454</strain>
    </source>
</reference>
<protein>
    <submittedName>
        <fullName evidence="3">Ni,Fe-hydrogenase I small subunit</fullName>
    </submittedName>
</protein>
<dbReference type="InterPro" id="IPR001821">
    <property type="entry name" value="NiFe_hydrogenase_ssu"/>
</dbReference>
<dbReference type="GO" id="GO:0016020">
    <property type="term" value="C:membrane"/>
    <property type="evidence" value="ECO:0007669"/>
    <property type="project" value="TreeGrafter"/>
</dbReference>
<organism evidence="3">
    <name type="scientific">Candidatus Aramenus sulfurataquae</name>
    <dbReference type="NCBI Taxonomy" id="1326980"/>
    <lineage>
        <taxon>Archaea</taxon>
        <taxon>Thermoproteota</taxon>
        <taxon>Thermoprotei</taxon>
        <taxon>Sulfolobales</taxon>
        <taxon>Sulfolobaceae</taxon>
        <taxon>Candidatus Aramenus</taxon>
    </lineage>
</organism>
<dbReference type="PANTHER" id="PTHR30013:SF7">
    <property type="entry name" value="HYDROGENASE-2 SMALL CHAIN"/>
    <property type="match status" value="1"/>
</dbReference>
<dbReference type="GO" id="GO:0009061">
    <property type="term" value="P:anaerobic respiration"/>
    <property type="evidence" value="ECO:0007669"/>
    <property type="project" value="TreeGrafter"/>
</dbReference>
<dbReference type="AlphaFoldDB" id="A0A0F2LLY5"/>
<proteinExistence type="predicted"/>
<dbReference type="GO" id="GO:0009375">
    <property type="term" value="C:ferredoxin hydrogenase complex"/>
    <property type="evidence" value="ECO:0007669"/>
    <property type="project" value="InterPro"/>
</dbReference>
<sequence>MDYCQALKEVLTHNIIWIEAQSCSGETVMILKEGCEGLNDLFFHSSPVKLISIVSEDKSGPDMLKDILDSDNYLLVVEGAIPKDDKLCNFGGMTCSEILKKLSEKAIGIVAVGSCAVNGGIMREAGGLGVGEVLKRKVYEVPGCPASDKTMVAMLYYVLKGGK</sequence>
<accession>A0A0F2LLY5</accession>
<dbReference type="GO" id="GO:0009055">
    <property type="term" value="F:electron transfer activity"/>
    <property type="evidence" value="ECO:0007669"/>
    <property type="project" value="TreeGrafter"/>
</dbReference>
<dbReference type="Gene3D" id="3.40.50.700">
    <property type="entry name" value="NADH:ubiquinone oxidoreductase-like, 20kDa subunit"/>
    <property type="match status" value="1"/>
</dbReference>
<evidence type="ECO:0000256" key="1">
    <source>
        <dbReference type="ARBA" id="ARBA00023002"/>
    </source>
</evidence>
<name>A0A0F2LLY5_9CREN</name>
<dbReference type="GO" id="GO:0044569">
    <property type="term" value="C:[Ni-Fe] hydrogenase complex"/>
    <property type="evidence" value="ECO:0007669"/>
    <property type="project" value="TreeGrafter"/>
</dbReference>
<dbReference type="SUPFAM" id="SSF56770">
    <property type="entry name" value="HydA/Nqo6-like"/>
    <property type="match status" value="1"/>
</dbReference>
<dbReference type="GO" id="GO:0008901">
    <property type="term" value="F:ferredoxin hydrogenase activity"/>
    <property type="evidence" value="ECO:0007669"/>
    <property type="project" value="InterPro"/>
</dbReference>
<evidence type="ECO:0000259" key="2">
    <source>
        <dbReference type="Pfam" id="PF01058"/>
    </source>
</evidence>
<evidence type="ECO:0000313" key="3">
    <source>
        <dbReference type="EMBL" id="KJR77834.1"/>
    </source>
</evidence>